<evidence type="ECO:0000313" key="10">
    <source>
        <dbReference type="RefSeq" id="XP_033460889.1"/>
    </source>
</evidence>
<evidence type="ECO:0000256" key="5">
    <source>
        <dbReference type="ARBA" id="ARBA00022786"/>
    </source>
</evidence>
<feature type="region of interest" description="Disordered" evidence="7">
    <location>
        <begin position="779"/>
        <end position="885"/>
    </location>
</feature>
<feature type="compositionally biased region" description="Basic residues" evidence="7">
    <location>
        <begin position="187"/>
        <end position="196"/>
    </location>
</feature>
<dbReference type="GeneID" id="54362546"/>
<evidence type="ECO:0000256" key="3">
    <source>
        <dbReference type="ARBA" id="ARBA00012485"/>
    </source>
</evidence>
<feature type="compositionally biased region" description="Basic and acidic residues" evidence="7">
    <location>
        <begin position="152"/>
        <end position="166"/>
    </location>
</feature>
<feature type="compositionally biased region" description="Polar residues" evidence="7">
    <location>
        <begin position="168"/>
        <end position="177"/>
    </location>
</feature>
<feature type="compositionally biased region" description="Polar residues" evidence="7">
    <location>
        <begin position="1"/>
        <end position="15"/>
    </location>
</feature>
<evidence type="ECO:0000256" key="4">
    <source>
        <dbReference type="ARBA" id="ARBA00022679"/>
    </source>
</evidence>
<feature type="region of interest" description="Disordered" evidence="7">
    <location>
        <begin position="1131"/>
        <end position="1240"/>
    </location>
</feature>
<dbReference type="OrthoDB" id="423283at2759"/>
<evidence type="ECO:0000256" key="7">
    <source>
        <dbReference type="SAM" id="MobiDB-lite"/>
    </source>
</evidence>
<dbReference type="GO" id="GO:0043161">
    <property type="term" value="P:proteasome-mediated ubiquitin-dependent protein catabolic process"/>
    <property type="evidence" value="ECO:0007669"/>
    <property type="project" value="TreeGrafter"/>
</dbReference>
<comment type="similarity">
    <text evidence="2">Belongs to the UPL family. K-HECT subfamily.</text>
</comment>
<keyword evidence="9" id="KW-1185">Reference proteome</keyword>
<evidence type="ECO:0000313" key="9">
    <source>
        <dbReference type="Proteomes" id="UP000504637"/>
    </source>
</evidence>
<dbReference type="GO" id="GO:0061630">
    <property type="term" value="F:ubiquitin protein ligase activity"/>
    <property type="evidence" value="ECO:0007669"/>
    <property type="project" value="UniProtKB-EC"/>
</dbReference>
<organism evidence="10">
    <name type="scientific">Dissoconium aciculare CBS 342.82</name>
    <dbReference type="NCBI Taxonomy" id="1314786"/>
    <lineage>
        <taxon>Eukaryota</taxon>
        <taxon>Fungi</taxon>
        <taxon>Dikarya</taxon>
        <taxon>Ascomycota</taxon>
        <taxon>Pezizomycotina</taxon>
        <taxon>Dothideomycetes</taxon>
        <taxon>Dothideomycetidae</taxon>
        <taxon>Mycosphaerellales</taxon>
        <taxon>Dissoconiaceae</taxon>
        <taxon>Dissoconium</taxon>
    </lineage>
</organism>
<dbReference type="SUPFAM" id="SSF48371">
    <property type="entry name" value="ARM repeat"/>
    <property type="match status" value="1"/>
</dbReference>
<reference evidence="10" key="2">
    <citation type="submission" date="2020-04" db="EMBL/GenBank/DDBJ databases">
        <authorList>
            <consortium name="NCBI Genome Project"/>
        </authorList>
    </citation>
    <scope>NUCLEOTIDE SEQUENCE</scope>
    <source>
        <strain evidence="10">CBS 342.82</strain>
    </source>
</reference>
<dbReference type="PANTHER" id="PTHR45670">
    <property type="entry name" value="E3 UBIQUITIN-PROTEIN LIGASE TRIP12"/>
    <property type="match status" value="1"/>
</dbReference>
<comment type="catalytic activity">
    <reaction evidence="1">
        <text>S-ubiquitinyl-[E2 ubiquitin-conjugating enzyme]-L-cysteine + [acceptor protein]-L-lysine = [E2 ubiquitin-conjugating enzyme]-L-cysteine + N(6)-ubiquitinyl-[acceptor protein]-L-lysine.</text>
        <dbReference type="EC" id="2.3.2.26"/>
    </reaction>
</comment>
<feature type="compositionally biased region" description="Low complexity" evidence="7">
    <location>
        <begin position="21"/>
        <end position="30"/>
    </location>
</feature>
<evidence type="ECO:0000259" key="8">
    <source>
        <dbReference type="PROSITE" id="PS50237"/>
    </source>
</evidence>
<keyword evidence="4" id="KW-0808">Transferase</keyword>
<dbReference type="InterPro" id="IPR016024">
    <property type="entry name" value="ARM-type_fold"/>
</dbReference>
<dbReference type="SUPFAM" id="SSF56204">
    <property type="entry name" value="Hect, E3 ligase catalytic domain"/>
    <property type="match status" value="1"/>
</dbReference>
<dbReference type="Gene3D" id="3.30.2410.10">
    <property type="entry name" value="Hect, E3 ligase catalytic domain"/>
    <property type="match status" value="1"/>
</dbReference>
<dbReference type="InterPro" id="IPR011989">
    <property type="entry name" value="ARM-like"/>
</dbReference>
<dbReference type="Gene3D" id="3.30.2160.10">
    <property type="entry name" value="Hect, E3 ligase catalytic domain"/>
    <property type="match status" value="1"/>
</dbReference>
<protein>
    <recommendedName>
        <fullName evidence="3">HECT-type E3 ubiquitin transferase</fullName>
        <ecNumber evidence="3">2.3.2.26</ecNumber>
    </recommendedName>
</protein>
<feature type="active site" description="Glycyl thioester intermediate" evidence="6">
    <location>
        <position position="1919"/>
    </location>
</feature>
<dbReference type="InterPro" id="IPR057948">
    <property type="entry name" value="TPR_TRIP12_N"/>
</dbReference>
<feature type="compositionally biased region" description="Basic and acidic residues" evidence="7">
    <location>
        <begin position="220"/>
        <end position="234"/>
    </location>
</feature>
<feature type="compositionally biased region" description="Polar residues" evidence="7">
    <location>
        <begin position="1148"/>
        <end position="1165"/>
    </location>
</feature>
<feature type="compositionally biased region" description="Acidic residues" evidence="7">
    <location>
        <begin position="841"/>
        <end position="878"/>
    </location>
</feature>
<dbReference type="InterPro" id="IPR035983">
    <property type="entry name" value="Hect_E3_ubiquitin_ligase"/>
</dbReference>
<feature type="compositionally biased region" description="Polar residues" evidence="7">
    <location>
        <begin position="31"/>
        <end position="41"/>
    </location>
</feature>
<dbReference type="PROSITE" id="PS50237">
    <property type="entry name" value="HECT"/>
    <property type="match status" value="1"/>
</dbReference>
<dbReference type="Gene3D" id="3.90.1750.10">
    <property type="entry name" value="Hect, E3 ligase catalytic domains"/>
    <property type="match status" value="1"/>
</dbReference>
<reference evidence="10" key="3">
    <citation type="submission" date="2025-08" db="UniProtKB">
        <authorList>
            <consortium name="RefSeq"/>
        </authorList>
    </citation>
    <scope>IDENTIFICATION</scope>
    <source>
        <strain evidence="10">CBS 342.82</strain>
    </source>
</reference>
<dbReference type="EC" id="2.3.2.26" evidence="3"/>
<evidence type="ECO:0000256" key="1">
    <source>
        <dbReference type="ARBA" id="ARBA00000885"/>
    </source>
</evidence>
<feature type="compositionally biased region" description="Basic and acidic residues" evidence="7">
    <location>
        <begin position="800"/>
        <end position="815"/>
    </location>
</feature>
<sequence length="1952" mass="214515">MSDSGEGDTNNTSAPDDTHQHQQQQQQHQQTPPSQRITRSTAARLIADLDPSPTTNSDVRPGYITRQTPVQPSPSPSTAESQRTRDSSTSRKRKSALTETSPTSQRSQRQSKRTRSDVAPDAAPASPEGARKGRKAASGATMSYSAGSGKKSMGDEVKRGLSEADGSRPSSGTSAETSPQQSPRDPPRRRSRHHKSKEADLNTPSASTPSSSRKARRGSRKDQDVIMRDVDEKGTSATGAGDGGSAASDSMPPVPPAQEDQNALNRQDDPFAAGGFLARFGGHAGLSSSLRALSGLVSGTHARMRNILEQLRDKEDSSIQHIALQELSELLLVSNEDNLAGHFAPDQFVKELVALMQPNELTGEENPEIMLLACRCIANLMEALPAATSSVVYGGAVPVLCQKLLEIHFIDLAEQALSTLEKISVDFPSSIVREGGLTACLAYLDFFAISTQRTAVTTAANCCRNIPEDSFPTVRDVMPILLTTLSSNDQRVVEQASLCVSRIVDSFKYRENKLEELVSPELLRAILRLLLPGTTNMIGPGIHTQFLRVLSSTARASPKLSVELLNMNVVDTLYQILTGVSAPSGIQQVATKIDKNIIMQAIIRTPREQIFETLNVICEMLPAISQDRLTFLEDLQDAGYTGPEAKSLSARSKETEVDARLSLLNENAEGVRRFAVVLFPTLMYAYTSTVNLSVRQKVLTAQLKMLSNFDTNVLEEALRTVSYASHLASILSQQENPSLVTFGLQAAELLLTRLERVYQPQFYREGVMAEIERLSDRALQTKSSSDEGADKSDVVPTKSADNEKTDEDKALRQDSETTSGATDQEHHDVGDTDINEGQTHDDDDDDEDNVDVDDDEGDNEDDEDDGDGDDDHDYDNPDSMDHHSSNLSRHIMDAQDIITLRAQRFVQIHGDSSKEDMRAQAEDVLNHVKALSNDLRSCYSTSPNDGGLVLFQELAKYFNDDAQRSITSYELKTSGIVEVLLDIFNSSEEEVAKSARAAFLEVFMAPPGASSTTSSDQTSATAFRILLHKLQEVLSRSEHFEIVTVHQNPFENSRVSAASMLAKQLRLKLVADDASGIPKHYRNIMVSIHAIATFKALDDYLRPRISLAERPQSSRTRQGLTEAMAAYAAAMSGRGDSGAPLFPPQQPALGSSLPTRSTTNQSLKNKSNKAEQKSAQTEDEQSEDGKVQPRRSSRHHAASGTSTSTVQDGESSHATPAESEAQQPPDCADETHVPDDDDDDNIEAELDAIADDLEDDLMDTEASEPSAIDFEVAKSGKVVAKTEDGAQVVTPAQDAPPPMASWAQERLAELSRYTASREMLSTPSSSRAMSYASALQQTPTDWHLEFSVNGQPITSETTIYRACHFNNMPSNDLPNRDPSGRSVWSAMHTINFKKVPGPPSAEGEATTIPGSASVVSSNDPPALDAHPVTSEILKLMRILHEFNSNFEDIMAEAKHSVDLHAVSASEFINSKLSAKLNRQLEEPLIVASQCLPPWSEDLARLYPFLFPFETRHLFLQCTSFGYSRLMSRWQSTQSENDNRHSRHRDERPFLGRAQRQKVRISRSRILESAIKVMELYGSSSSILEVEYFEEVGTGLGPTLEFYSTVSREFSKKKTKLWRENESQSAGDYAFGRRGLFPAPMSEDMANKENGQRVLHLFRMLGKFIARSMLDSRIIDVSLNPTFFRIGDGQATVSPSLGAVAAVDQDLAKSLKMLRKYVDAKARIDNDTSLSAAHRTAKLEEVRINDMRVSDLGLDFTLPGYPHIELQPKGSEIDVTLDNVGLYIKKVIDFTLHAGVQRQIDAFRAGFSLVFPYTALKAFTPDELVMLFGRVNEDWSLETLMDSVKADHGFNLDSKSVRNLLQYMSELSPQSRRDFLQFITGSPKLPIGGFKSLTPMFTVVCKPSEPPLTSDDYLPSVMTCVNYLKMPDYSSYDVLKAKLNVAIVEGQGAFHLS</sequence>
<proteinExistence type="inferred from homology"/>
<gene>
    <name evidence="10" type="ORF">K489DRAFT_379855</name>
</gene>
<evidence type="ECO:0000256" key="6">
    <source>
        <dbReference type="PROSITE-ProRule" id="PRU00104"/>
    </source>
</evidence>
<evidence type="ECO:0000256" key="2">
    <source>
        <dbReference type="ARBA" id="ARBA00006331"/>
    </source>
</evidence>
<dbReference type="Pfam" id="PF25579">
    <property type="entry name" value="TPR_TRIP12_N"/>
    <property type="match status" value="1"/>
</dbReference>
<dbReference type="CDD" id="cd00078">
    <property type="entry name" value="HECTc"/>
    <property type="match status" value="1"/>
</dbReference>
<dbReference type="RefSeq" id="XP_033460889.1">
    <property type="nucleotide sequence ID" value="XM_033604746.1"/>
</dbReference>
<keyword evidence="5 6" id="KW-0833">Ubl conjugation pathway</keyword>
<feature type="compositionally biased region" description="Low complexity" evidence="7">
    <location>
        <begin position="235"/>
        <end position="250"/>
    </location>
</feature>
<dbReference type="InterPro" id="IPR000569">
    <property type="entry name" value="HECT_dom"/>
</dbReference>
<dbReference type="Gene3D" id="1.25.10.10">
    <property type="entry name" value="Leucine-rich Repeat Variant"/>
    <property type="match status" value="1"/>
</dbReference>
<feature type="domain" description="HECT" evidence="8">
    <location>
        <begin position="1596"/>
        <end position="1952"/>
    </location>
</feature>
<feature type="compositionally biased region" description="Basic and acidic residues" evidence="7">
    <location>
        <begin position="784"/>
        <end position="793"/>
    </location>
</feature>
<feature type="region of interest" description="Disordered" evidence="7">
    <location>
        <begin position="1"/>
        <end position="269"/>
    </location>
</feature>
<reference evidence="10" key="1">
    <citation type="submission" date="2020-01" db="EMBL/GenBank/DDBJ databases">
        <authorList>
            <consortium name="DOE Joint Genome Institute"/>
            <person name="Haridas S."/>
            <person name="Albert R."/>
            <person name="Binder M."/>
            <person name="Bloem J."/>
            <person name="Labutti K."/>
            <person name="Salamov A."/>
            <person name="Andreopoulos B."/>
            <person name="Baker S.E."/>
            <person name="Barry K."/>
            <person name="Bills G."/>
            <person name="Bluhm B.H."/>
            <person name="Cannon C."/>
            <person name="Castanera R."/>
            <person name="Culley D.E."/>
            <person name="Daum C."/>
            <person name="Ezra D."/>
            <person name="Gonzalez J.B."/>
            <person name="Henrissat B."/>
            <person name="Kuo A."/>
            <person name="Liang C."/>
            <person name="Lipzen A."/>
            <person name="Lutzoni F."/>
            <person name="Magnuson J."/>
            <person name="Mondo S."/>
            <person name="Nolan M."/>
            <person name="Ohm R."/>
            <person name="Pangilinan J."/>
            <person name="Park H.-J."/>
            <person name="Ramirez L."/>
            <person name="Alfaro M."/>
            <person name="Sun H."/>
            <person name="Tritt A."/>
            <person name="Yoshinaga Y."/>
            <person name="Zwiers L.-H."/>
            <person name="Turgeon B.G."/>
            <person name="Goodwin S.B."/>
            <person name="Spatafora J.W."/>
            <person name="Crous P.W."/>
            <person name="Grigoriev I.V."/>
        </authorList>
    </citation>
    <scope>NUCLEOTIDE SEQUENCE</scope>
    <source>
        <strain evidence="10">CBS 342.82</strain>
    </source>
</reference>
<feature type="compositionally biased region" description="Low complexity" evidence="7">
    <location>
        <begin position="98"/>
        <end position="108"/>
    </location>
</feature>
<dbReference type="GO" id="GO:0000209">
    <property type="term" value="P:protein polyubiquitination"/>
    <property type="evidence" value="ECO:0007669"/>
    <property type="project" value="TreeGrafter"/>
</dbReference>
<dbReference type="Proteomes" id="UP000504637">
    <property type="component" value="Unplaced"/>
</dbReference>
<dbReference type="PANTHER" id="PTHR45670:SF1">
    <property type="entry name" value="E3 UBIQUITIN-PROTEIN LIGASE HECTD1"/>
    <property type="match status" value="1"/>
</dbReference>
<dbReference type="SMART" id="SM00119">
    <property type="entry name" value="HECTc"/>
    <property type="match status" value="1"/>
</dbReference>
<feature type="compositionally biased region" description="Polar residues" evidence="7">
    <location>
        <begin position="1199"/>
        <end position="1214"/>
    </location>
</feature>
<dbReference type="InterPro" id="IPR045322">
    <property type="entry name" value="HECTD1/TRIP12-like"/>
</dbReference>
<dbReference type="Pfam" id="PF00632">
    <property type="entry name" value="HECT"/>
    <property type="match status" value="1"/>
</dbReference>
<dbReference type="GO" id="GO:0016607">
    <property type="term" value="C:nuclear speck"/>
    <property type="evidence" value="ECO:0007669"/>
    <property type="project" value="TreeGrafter"/>
</dbReference>
<feature type="compositionally biased region" description="Basic residues" evidence="7">
    <location>
        <begin position="1188"/>
        <end position="1197"/>
    </location>
</feature>
<name>A0A6J3M7I1_9PEZI</name>
<feature type="compositionally biased region" description="Low complexity" evidence="7">
    <location>
        <begin position="117"/>
        <end position="127"/>
    </location>
</feature>
<accession>A0A6J3M7I1</accession>